<dbReference type="InterPro" id="IPR007914">
    <property type="entry name" value="UPF0193"/>
</dbReference>
<dbReference type="AlphaFoldDB" id="A0A553NSZ2"/>
<feature type="non-terminal residue" evidence="1">
    <location>
        <position position="1"/>
    </location>
</feature>
<protein>
    <submittedName>
        <fullName evidence="1">Uncharacterized protein</fullName>
    </submittedName>
</protein>
<accession>A0A553NSZ2</accession>
<keyword evidence="2" id="KW-1185">Reference proteome</keyword>
<comment type="caution">
    <text evidence="1">The sequence shown here is derived from an EMBL/GenBank/DDBJ whole genome shotgun (WGS) entry which is preliminary data.</text>
</comment>
<name>A0A553NSZ2_TIGCA</name>
<dbReference type="EMBL" id="VCGU01000010">
    <property type="protein sequence ID" value="TRY68547.1"/>
    <property type="molecule type" value="Genomic_DNA"/>
</dbReference>
<dbReference type="Proteomes" id="UP000318571">
    <property type="component" value="Chromosome 1"/>
</dbReference>
<gene>
    <name evidence="1" type="ORF">TCAL_06216</name>
</gene>
<reference evidence="1 2" key="1">
    <citation type="journal article" date="2018" name="Nat. Ecol. Evol.">
        <title>Genomic signatures of mitonuclear coevolution across populations of Tigriopus californicus.</title>
        <authorList>
            <person name="Barreto F.S."/>
            <person name="Watson E.T."/>
            <person name="Lima T.G."/>
            <person name="Willett C.S."/>
            <person name="Edmands S."/>
            <person name="Li W."/>
            <person name="Burton R.S."/>
        </authorList>
    </citation>
    <scope>NUCLEOTIDE SEQUENCE [LARGE SCALE GENOMIC DNA]</scope>
    <source>
        <strain evidence="1 2">San Diego</strain>
    </source>
</reference>
<organism evidence="1 2">
    <name type="scientific">Tigriopus californicus</name>
    <name type="common">Marine copepod</name>
    <dbReference type="NCBI Taxonomy" id="6832"/>
    <lineage>
        <taxon>Eukaryota</taxon>
        <taxon>Metazoa</taxon>
        <taxon>Ecdysozoa</taxon>
        <taxon>Arthropoda</taxon>
        <taxon>Crustacea</taxon>
        <taxon>Multicrustacea</taxon>
        <taxon>Hexanauplia</taxon>
        <taxon>Copepoda</taxon>
        <taxon>Harpacticoida</taxon>
        <taxon>Harpacticidae</taxon>
        <taxon>Tigriopus</taxon>
    </lineage>
</organism>
<dbReference type="PANTHER" id="PTHR28348:SF1">
    <property type="entry name" value="UPF0193 PROTEIN EVG1"/>
    <property type="match status" value="1"/>
</dbReference>
<sequence length="205" mass="23910">ALCQEAHVPFQRQKTILGFISEAEASSRHQGSFMEYERNKARSGKSYAPICRSYSSQCSPDYFRQRLQRYRQMRIPRLRKLASILQRGDYDRGGYVPTPTKTITNEDKDLLISRMVYGKDGPPNAAKMPLLKPRDPRHQAIMEANTTEELDLILVDDLLEEIQERQDFLSELRQYGVDHQYSSMIQTEITQKIKEAENLLHKNRM</sequence>
<evidence type="ECO:0000313" key="2">
    <source>
        <dbReference type="Proteomes" id="UP000318571"/>
    </source>
</evidence>
<dbReference type="PANTHER" id="PTHR28348">
    <property type="entry name" value="UPF0193 PROTEIN EVG1"/>
    <property type="match status" value="1"/>
</dbReference>
<evidence type="ECO:0000313" key="1">
    <source>
        <dbReference type="EMBL" id="TRY68547.1"/>
    </source>
</evidence>
<proteinExistence type="predicted"/>
<dbReference type="Pfam" id="PF05250">
    <property type="entry name" value="UPF0193"/>
    <property type="match status" value="1"/>
</dbReference>